<dbReference type="Proteomes" id="UP000734854">
    <property type="component" value="Unassembled WGS sequence"/>
</dbReference>
<evidence type="ECO:0000256" key="1">
    <source>
        <dbReference type="SAM" id="Phobius"/>
    </source>
</evidence>
<dbReference type="InterPro" id="IPR036259">
    <property type="entry name" value="MFS_trans_sf"/>
</dbReference>
<feature type="transmembrane region" description="Helical" evidence="1">
    <location>
        <begin position="12"/>
        <end position="30"/>
    </location>
</feature>
<feature type="transmembrane region" description="Helical" evidence="1">
    <location>
        <begin position="56"/>
        <end position="83"/>
    </location>
</feature>
<dbReference type="AlphaFoldDB" id="A0A8J5M9S4"/>
<reference evidence="2 3" key="1">
    <citation type="submission" date="2020-08" db="EMBL/GenBank/DDBJ databases">
        <title>Plant Genome Project.</title>
        <authorList>
            <person name="Zhang R.-G."/>
        </authorList>
    </citation>
    <scope>NUCLEOTIDE SEQUENCE [LARGE SCALE GENOMIC DNA]</scope>
    <source>
        <tissue evidence="2">Rhizome</tissue>
    </source>
</reference>
<protein>
    <submittedName>
        <fullName evidence="2">Uncharacterized protein</fullName>
    </submittedName>
</protein>
<keyword evidence="1" id="KW-0812">Transmembrane</keyword>
<comment type="caution">
    <text evidence="2">The sequence shown here is derived from an EMBL/GenBank/DDBJ whole genome shotgun (WGS) entry which is preliminary data.</text>
</comment>
<dbReference type="SUPFAM" id="SSF103473">
    <property type="entry name" value="MFS general substrate transporter"/>
    <property type="match status" value="1"/>
</dbReference>
<sequence>MIKVLFSITSRLSFGALGVITTLYFFRFWHDFSIDGGYPLSTTIMSEYTYKKTCDAFIAAVFTMQGLTILTGGMVTIIVSATFKNRF</sequence>
<keyword evidence="3" id="KW-1185">Reference proteome</keyword>
<dbReference type="Gene3D" id="1.20.1250.20">
    <property type="entry name" value="MFS general substrate transporter like domains"/>
    <property type="match status" value="1"/>
</dbReference>
<name>A0A8J5M9S4_ZINOF</name>
<dbReference type="EMBL" id="JACMSC010000001">
    <property type="protein sequence ID" value="KAG6537737.1"/>
    <property type="molecule type" value="Genomic_DNA"/>
</dbReference>
<evidence type="ECO:0000313" key="3">
    <source>
        <dbReference type="Proteomes" id="UP000734854"/>
    </source>
</evidence>
<organism evidence="2 3">
    <name type="scientific">Zingiber officinale</name>
    <name type="common">Ginger</name>
    <name type="synonym">Amomum zingiber</name>
    <dbReference type="NCBI Taxonomy" id="94328"/>
    <lineage>
        <taxon>Eukaryota</taxon>
        <taxon>Viridiplantae</taxon>
        <taxon>Streptophyta</taxon>
        <taxon>Embryophyta</taxon>
        <taxon>Tracheophyta</taxon>
        <taxon>Spermatophyta</taxon>
        <taxon>Magnoliopsida</taxon>
        <taxon>Liliopsida</taxon>
        <taxon>Zingiberales</taxon>
        <taxon>Zingiberaceae</taxon>
        <taxon>Zingiber</taxon>
    </lineage>
</organism>
<keyword evidence="1" id="KW-1133">Transmembrane helix</keyword>
<accession>A0A8J5M9S4</accession>
<proteinExistence type="predicted"/>
<keyword evidence="1" id="KW-0472">Membrane</keyword>
<evidence type="ECO:0000313" key="2">
    <source>
        <dbReference type="EMBL" id="KAG6537737.1"/>
    </source>
</evidence>
<gene>
    <name evidence="2" type="ORF">ZIOFF_002833</name>
</gene>